<dbReference type="EMBL" id="BMIQ01000006">
    <property type="protein sequence ID" value="GGE13810.1"/>
    <property type="molecule type" value="Genomic_DNA"/>
</dbReference>
<reference evidence="10" key="1">
    <citation type="journal article" date="2014" name="Int. J. Syst. Evol. Microbiol.">
        <title>Complete genome sequence of Corynebacterium casei LMG S-19264T (=DSM 44701T), isolated from a smear-ripened cheese.</title>
        <authorList>
            <consortium name="US DOE Joint Genome Institute (JGI-PGF)"/>
            <person name="Walter F."/>
            <person name="Albersmeier A."/>
            <person name="Kalinowski J."/>
            <person name="Ruckert C."/>
        </authorList>
    </citation>
    <scope>NUCLEOTIDE SEQUENCE</scope>
    <source>
        <strain evidence="10">CGMCC 1.15367</strain>
    </source>
</reference>
<feature type="transmembrane region" description="Helical" evidence="8">
    <location>
        <begin position="69"/>
        <end position="90"/>
    </location>
</feature>
<evidence type="ECO:0000313" key="10">
    <source>
        <dbReference type="EMBL" id="GGE13810.1"/>
    </source>
</evidence>
<feature type="transmembrane region" description="Helical" evidence="8">
    <location>
        <begin position="271"/>
        <end position="290"/>
    </location>
</feature>
<organism evidence="10 11">
    <name type="scientific">Aureimonas endophytica</name>
    <dbReference type="NCBI Taxonomy" id="2027858"/>
    <lineage>
        <taxon>Bacteria</taxon>
        <taxon>Pseudomonadati</taxon>
        <taxon>Pseudomonadota</taxon>
        <taxon>Alphaproteobacteria</taxon>
        <taxon>Hyphomicrobiales</taxon>
        <taxon>Aurantimonadaceae</taxon>
        <taxon>Aureimonas</taxon>
    </lineage>
</organism>
<evidence type="ECO:0000256" key="8">
    <source>
        <dbReference type="SAM" id="Phobius"/>
    </source>
</evidence>
<dbReference type="Pfam" id="PF07690">
    <property type="entry name" value="MFS_1"/>
    <property type="match status" value="1"/>
</dbReference>
<dbReference type="InterPro" id="IPR011701">
    <property type="entry name" value="MFS"/>
</dbReference>
<feature type="transmembrane region" description="Helical" evidence="8">
    <location>
        <begin position="386"/>
        <end position="408"/>
    </location>
</feature>
<feature type="transmembrane region" description="Helical" evidence="8">
    <location>
        <begin position="302"/>
        <end position="319"/>
    </location>
</feature>
<gene>
    <name evidence="10" type="primary">ynfM</name>
    <name evidence="10" type="ORF">GCM10011390_36170</name>
</gene>
<keyword evidence="11" id="KW-1185">Reference proteome</keyword>
<evidence type="ECO:0000256" key="4">
    <source>
        <dbReference type="ARBA" id="ARBA00022475"/>
    </source>
</evidence>
<dbReference type="GO" id="GO:0022857">
    <property type="term" value="F:transmembrane transporter activity"/>
    <property type="evidence" value="ECO:0007669"/>
    <property type="project" value="InterPro"/>
</dbReference>
<accession>A0A917E8J6</accession>
<dbReference type="RefSeq" id="WP_188910985.1">
    <property type="nucleotide sequence ID" value="NZ_BMIQ01000006.1"/>
</dbReference>
<feature type="domain" description="Major facilitator superfamily (MFS) profile" evidence="9">
    <location>
        <begin position="28"/>
        <end position="412"/>
    </location>
</feature>
<evidence type="ECO:0000256" key="1">
    <source>
        <dbReference type="ARBA" id="ARBA00004651"/>
    </source>
</evidence>
<dbReference type="GO" id="GO:0005886">
    <property type="term" value="C:plasma membrane"/>
    <property type="evidence" value="ECO:0007669"/>
    <property type="project" value="UniProtKB-SubCell"/>
</dbReference>
<feature type="transmembrane region" description="Helical" evidence="8">
    <location>
        <begin position="239"/>
        <end position="259"/>
    </location>
</feature>
<comment type="subcellular location">
    <subcellularLocation>
        <location evidence="1">Cell membrane</location>
        <topology evidence="1">Multi-pass membrane protein</topology>
    </subcellularLocation>
</comment>
<keyword evidence="7 8" id="KW-0472">Membrane</keyword>
<feature type="transmembrane region" description="Helical" evidence="8">
    <location>
        <begin position="32"/>
        <end position="54"/>
    </location>
</feature>
<feature type="transmembrane region" description="Helical" evidence="8">
    <location>
        <begin position="184"/>
        <end position="206"/>
    </location>
</feature>
<reference evidence="10" key="2">
    <citation type="submission" date="2020-09" db="EMBL/GenBank/DDBJ databases">
        <authorList>
            <person name="Sun Q."/>
            <person name="Zhou Y."/>
        </authorList>
    </citation>
    <scope>NUCLEOTIDE SEQUENCE</scope>
    <source>
        <strain evidence="10">CGMCC 1.15367</strain>
    </source>
</reference>
<dbReference type="Gene3D" id="1.20.1250.20">
    <property type="entry name" value="MFS general substrate transporter like domains"/>
    <property type="match status" value="1"/>
</dbReference>
<evidence type="ECO:0000256" key="7">
    <source>
        <dbReference type="ARBA" id="ARBA00023136"/>
    </source>
</evidence>
<dbReference type="InterPro" id="IPR020846">
    <property type="entry name" value="MFS_dom"/>
</dbReference>
<feature type="transmembrane region" description="Helical" evidence="8">
    <location>
        <begin position="97"/>
        <end position="116"/>
    </location>
</feature>
<feature type="transmembrane region" description="Helical" evidence="8">
    <location>
        <begin position="325"/>
        <end position="347"/>
    </location>
</feature>
<evidence type="ECO:0000256" key="5">
    <source>
        <dbReference type="ARBA" id="ARBA00022692"/>
    </source>
</evidence>
<keyword evidence="3" id="KW-0813">Transport</keyword>
<protein>
    <submittedName>
        <fullName evidence="10">MFS transporter</fullName>
    </submittedName>
</protein>
<feature type="transmembrane region" description="Helical" evidence="8">
    <location>
        <begin position="157"/>
        <end position="178"/>
    </location>
</feature>
<dbReference type="CDD" id="cd17324">
    <property type="entry name" value="MFS_NepI_like"/>
    <property type="match status" value="1"/>
</dbReference>
<evidence type="ECO:0000256" key="2">
    <source>
        <dbReference type="ARBA" id="ARBA00008335"/>
    </source>
</evidence>
<evidence type="ECO:0000313" key="11">
    <source>
        <dbReference type="Proteomes" id="UP000644699"/>
    </source>
</evidence>
<dbReference type="InterPro" id="IPR036259">
    <property type="entry name" value="MFS_trans_sf"/>
</dbReference>
<keyword evidence="4" id="KW-1003">Cell membrane</keyword>
<dbReference type="PROSITE" id="PS00216">
    <property type="entry name" value="SUGAR_TRANSPORT_1"/>
    <property type="match status" value="1"/>
</dbReference>
<dbReference type="SUPFAM" id="SSF103473">
    <property type="entry name" value="MFS general substrate transporter"/>
    <property type="match status" value="1"/>
</dbReference>
<comment type="similarity">
    <text evidence="2">Belongs to the major facilitator superfamily.</text>
</comment>
<dbReference type="AlphaFoldDB" id="A0A917E8J6"/>
<feature type="transmembrane region" description="Helical" evidence="8">
    <location>
        <begin position="122"/>
        <end position="145"/>
    </location>
</feature>
<dbReference type="InterPro" id="IPR005829">
    <property type="entry name" value="Sugar_transporter_CS"/>
</dbReference>
<dbReference type="Proteomes" id="UP000644699">
    <property type="component" value="Unassembled WGS sequence"/>
</dbReference>
<sequence length="413" mass="42950">MSLSATHSPARPSAPLAPPVWIERGSRDYGRVGLALFLAGFSTFSLLYCVQPLLPEFARSFAIGPAESALALSLTTGFLAFAIFLAGALSQTVPRRGLMFASMAAAAILNFVAALAPNWHAFLAARALEGLVLGGVPAVAMAYLAEEIDPRHLGRSMGLYVAGTAFGAMMGRVGMGVLTEIASWQTAMALLGLVDLAAAVGFALLLPASRNFVARRGLDARHHAATWGTLLRHRPLLRLYGVGFVLTSVFVTLFNYASFRLSEPPYGLGQTAISLIFLVYGFGMFASSLAGGLADRFGRRPALAAGLALMAAGILLTLLAPLPLIAAGIVLVTIGFFTAHSVASGWVGRLAGASKSHAASLYLLFYYVGSSVTGSVGGWFWEHGGWPAVVGLTGALALAGLALALGIADRRAA</sequence>
<comment type="caution">
    <text evidence="10">The sequence shown here is derived from an EMBL/GenBank/DDBJ whole genome shotgun (WGS) entry which is preliminary data.</text>
</comment>
<dbReference type="PROSITE" id="PS50850">
    <property type="entry name" value="MFS"/>
    <property type="match status" value="1"/>
</dbReference>
<feature type="transmembrane region" description="Helical" evidence="8">
    <location>
        <begin position="359"/>
        <end position="380"/>
    </location>
</feature>
<name>A0A917E8J6_9HYPH</name>
<dbReference type="PANTHER" id="PTHR43271:SF1">
    <property type="entry name" value="INNER MEMBRANE TRANSPORT PROTEIN YNFM"/>
    <property type="match status" value="1"/>
</dbReference>
<evidence type="ECO:0000259" key="9">
    <source>
        <dbReference type="PROSITE" id="PS50850"/>
    </source>
</evidence>
<keyword evidence="5 8" id="KW-0812">Transmembrane</keyword>
<proteinExistence type="inferred from homology"/>
<evidence type="ECO:0000256" key="3">
    <source>
        <dbReference type="ARBA" id="ARBA00022448"/>
    </source>
</evidence>
<dbReference type="PANTHER" id="PTHR43271">
    <property type="entry name" value="BLL2771 PROTEIN"/>
    <property type="match status" value="1"/>
</dbReference>
<evidence type="ECO:0000256" key="6">
    <source>
        <dbReference type="ARBA" id="ARBA00022989"/>
    </source>
</evidence>
<keyword evidence="6 8" id="KW-1133">Transmembrane helix</keyword>